<feature type="compositionally biased region" description="Basic and acidic residues" evidence="1">
    <location>
        <begin position="86"/>
        <end position="95"/>
    </location>
</feature>
<evidence type="ECO:0000256" key="2">
    <source>
        <dbReference type="SAM" id="Phobius"/>
    </source>
</evidence>
<feature type="compositionally biased region" description="Acidic residues" evidence="1">
    <location>
        <begin position="76"/>
        <end position="85"/>
    </location>
</feature>
<organism evidence="3 4">
    <name type="scientific">Candidatus Marimicrobium litorale</name>
    <dbReference type="NCBI Taxonomy" id="2518991"/>
    <lineage>
        <taxon>Bacteria</taxon>
        <taxon>Pseudomonadati</taxon>
        <taxon>Pseudomonadota</taxon>
        <taxon>Gammaproteobacteria</taxon>
        <taxon>Cellvibrionales</taxon>
        <taxon>Halieaceae</taxon>
        <taxon>Marimicrobium</taxon>
    </lineage>
</organism>
<accession>A0ABT3T1P1</accession>
<dbReference type="PROSITE" id="PS51257">
    <property type="entry name" value="PROKAR_LIPOPROTEIN"/>
    <property type="match status" value="1"/>
</dbReference>
<feature type="compositionally biased region" description="Basic and acidic residues" evidence="1">
    <location>
        <begin position="112"/>
        <end position="122"/>
    </location>
</feature>
<gene>
    <name evidence="3" type="ORF">EYC82_00090</name>
</gene>
<evidence type="ECO:0000313" key="3">
    <source>
        <dbReference type="EMBL" id="MCX2975751.1"/>
    </source>
</evidence>
<protein>
    <recommendedName>
        <fullName evidence="5">Secreted protein</fullName>
    </recommendedName>
</protein>
<feature type="compositionally biased region" description="Polar residues" evidence="1">
    <location>
        <begin position="96"/>
        <end position="105"/>
    </location>
</feature>
<name>A0ABT3T1P1_9GAMM</name>
<evidence type="ECO:0000256" key="1">
    <source>
        <dbReference type="SAM" id="MobiDB-lite"/>
    </source>
</evidence>
<comment type="caution">
    <text evidence="3">The sequence shown here is derived from an EMBL/GenBank/DDBJ whole genome shotgun (WGS) entry which is preliminary data.</text>
</comment>
<proteinExistence type="predicted"/>
<keyword evidence="2" id="KW-1133">Transmembrane helix</keyword>
<feature type="transmembrane region" description="Helical" evidence="2">
    <location>
        <begin position="12"/>
        <end position="30"/>
    </location>
</feature>
<evidence type="ECO:0008006" key="5">
    <source>
        <dbReference type="Google" id="ProtNLM"/>
    </source>
</evidence>
<evidence type="ECO:0000313" key="4">
    <source>
        <dbReference type="Proteomes" id="UP001143304"/>
    </source>
</evidence>
<reference evidence="3" key="1">
    <citation type="submission" date="2019-02" db="EMBL/GenBank/DDBJ databases">
        <authorList>
            <person name="Li S.-H."/>
        </authorList>
    </citation>
    <scope>NUCLEOTIDE SEQUENCE</scope>
    <source>
        <strain evidence="3">IMCC11814</strain>
    </source>
</reference>
<keyword evidence="2" id="KW-0472">Membrane</keyword>
<dbReference type="Proteomes" id="UP001143304">
    <property type="component" value="Unassembled WGS sequence"/>
</dbReference>
<keyword evidence="2" id="KW-0812">Transmembrane</keyword>
<dbReference type="EMBL" id="SHNO01000001">
    <property type="protein sequence ID" value="MCX2975751.1"/>
    <property type="molecule type" value="Genomic_DNA"/>
</dbReference>
<dbReference type="RefSeq" id="WP_279247518.1">
    <property type="nucleotide sequence ID" value="NZ_SHNO01000001.1"/>
</dbReference>
<feature type="region of interest" description="Disordered" evidence="1">
    <location>
        <begin position="67"/>
        <end position="122"/>
    </location>
</feature>
<sequence>METIIRRNTTPAAVYLLIAFIGCMPITVAWSQSGLVEERVTNENGFIKTCGIGEGLSPCRDINGETYEDEIKGPDIDSESTDELAAEAKRIRNESPEQLDNTISELEQGINPDDRATEGLPH</sequence>
<keyword evidence="4" id="KW-1185">Reference proteome</keyword>